<name>A0A9W8HB40_9FUNG</name>
<dbReference type="Pfam" id="PF11709">
    <property type="entry name" value="Mit_ribos_Mrp51"/>
    <property type="match status" value="1"/>
</dbReference>
<protein>
    <submittedName>
        <fullName evidence="2">Uncharacterized protein</fullName>
    </submittedName>
</protein>
<proteinExistence type="predicted"/>
<dbReference type="OrthoDB" id="2735536at2759"/>
<dbReference type="PANTHER" id="PTHR28058">
    <property type="entry name" value="37S RIBOSOMAL PROTEIN MRP51, MITOCHONDRIAL"/>
    <property type="match status" value="1"/>
</dbReference>
<accession>A0A9W8HB40</accession>
<reference evidence="2" key="1">
    <citation type="submission" date="2022-07" db="EMBL/GenBank/DDBJ databases">
        <title>Phylogenomic reconstructions and comparative analyses of Kickxellomycotina fungi.</title>
        <authorList>
            <person name="Reynolds N.K."/>
            <person name="Stajich J.E."/>
            <person name="Barry K."/>
            <person name="Grigoriev I.V."/>
            <person name="Crous P."/>
            <person name="Smith M.E."/>
        </authorList>
    </citation>
    <scope>NUCLEOTIDE SEQUENCE</scope>
    <source>
        <strain evidence="2">NBRC 105414</strain>
    </source>
</reference>
<evidence type="ECO:0000313" key="3">
    <source>
        <dbReference type="Proteomes" id="UP001140217"/>
    </source>
</evidence>
<dbReference type="AlphaFoldDB" id="A0A9W8HB40"/>
<comment type="caution">
    <text evidence="2">The sequence shown here is derived from an EMBL/GenBank/DDBJ whole genome shotgun (WGS) entry which is preliminary data.</text>
</comment>
<evidence type="ECO:0000256" key="1">
    <source>
        <dbReference type="SAM" id="MobiDB-lite"/>
    </source>
</evidence>
<keyword evidence="3" id="KW-1185">Reference proteome</keyword>
<gene>
    <name evidence="2" type="ORF">H4R18_003739</name>
</gene>
<evidence type="ECO:0000313" key="2">
    <source>
        <dbReference type="EMBL" id="KAJ2779924.1"/>
    </source>
</evidence>
<dbReference type="PANTHER" id="PTHR28058:SF1">
    <property type="entry name" value="SMALL RIBOSOMAL SUBUNIT PROTEIN BS1M"/>
    <property type="match status" value="1"/>
</dbReference>
<dbReference type="Proteomes" id="UP001140217">
    <property type="component" value="Unassembled WGS sequence"/>
</dbReference>
<dbReference type="EMBL" id="JANBUL010000157">
    <property type="protein sequence ID" value="KAJ2779924.1"/>
    <property type="molecule type" value="Genomic_DNA"/>
</dbReference>
<feature type="region of interest" description="Disordered" evidence="1">
    <location>
        <begin position="86"/>
        <end position="124"/>
    </location>
</feature>
<dbReference type="InterPro" id="IPR016712">
    <property type="entry name" value="Rbsml_bS1m-like"/>
</dbReference>
<sequence length="330" mass="35701">MESAFGRLYRTSRLASHDSSIKQVYTTFAKEAWRKEWGLKRAMPSKLTTRLATVSSLDTHEQTTGFASANQQFMLTAAWKENFTASQSPGHARRGAAAAHGGESTEPATAAAAGRGPQRNLGQMTRSEWRRFLEEARARRSEWREALEKGNYAPEETLAFMNATNAASAAAADGVHWQPTYHDAAPPSEALQVYGRVLNRMGTGYAVAVQGIIASLPLQNHALEAGFAYRDVKRFYVHSAKFDAQGRPAVVLGLGPRGARDATAGFSLNLRYPPGYAGPRAAAAAGASAAAQDRYLDSIRRSMALGDFVPKDSDSAPLADALDVVRKARR</sequence>
<organism evidence="2 3">
    <name type="scientific">Coemansia javaensis</name>
    <dbReference type="NCBI Taxonomy" id="2761396"/>
    <lineage>
        <taxon>Eukaryota</taxon>
        <taxon>Fungi</taxon>
        <taxon>Fungi incertae sedis</taxon>
        <taxon>Zoopagomycota</taxon>
        <taxon>Kickxellomycotina</taxon>
        <taxon>Kickxellomycetes</taxon>
        <taxon>Kickxellales</taxon>
        <taxon>Kickxellaceae</taxon>
        <taxon>Coemansia</taxon>
    </lineage>
</organism>